<evidence type="ECO:0000256" key="6">
    <source>
        <dbReference type="SAM" id="SignalP"/>
    </source>
</evidence>
<dbReference type="InterPro" id="IPR000209">
    <property type="entry name" value="Peptidase_S8/S53_dom"/>
</dbReference>
<feature type="signal peptide" evidence="6">
    <location>
        <begin position="1"/>
        <end position="27"/>
    </location>
</feature>
<dbReference type="PRINTS" id="PR00723">
    <property type="entry name" value="SUBTILISIN"/>
</dbReference>
<dbReference type="PANTHER" id="PTHR42884">
    <property type="entry name" value="PROPROTEIN CONVERTASE SUBTILISIN/KEXIN-RELATED"/>
    <property type="match status" value="1"/>
</dbReference>
<feature type="active site" description="Charge relay system" evidence="4">
    <location>
        <position position="151"/>
    </location>
</feature>
<dbReference type="RefSeq" id="WP_167975533.1">
    <property type="nucleotide sequence ID" value="NZ_VSRL01000067.1"/>
</dbReference>
<keyword evidence="1 4" id="KW-0645">Protease</keyword>
<feature type="chain" id="PRO_5047190064" evidence="6">
    <location>
        <begin position="28"/>
        <end position="484"/>
    </location>
</feature>
<dbReference type="PANTHER" id="PTHR42884:SF14">
    <property type="entry name" value="NEUROENDOCRINE CONVERTASE 1"/>
    <property type="match status" value="1"/>
</dbReference>
<feature type="active site" description="Charge relay system" evidence="4">
    <location>
        <position position="190"/>
    </location>
</feature>
<keyword evidence="2 4" id="KW-0378">Hydrolase</keyword>
<dbReference type="Pfam" id="PF00082">
    <property type="entry name" value="Peptidase_S8"/>
    <property type="match status" value="1"/>
</dbReference>
<accession>A0ABX1FJT2</accession>
<evidence type="ECO:0000313" key="9">
    <source>
        <dbReference type="Proteomes" id="UP001515943"/>
    </source>
</evidence>
<organism evidence="8 9">
    <name type="scientific">Lentzea indica</name>
    <dbReference type="NCBI Taxonomy" id="2604800"/>
    <lineage>
        <taxon>Bacteria</taxon>
        <taxon>Bacillati</taxon>
        <taxon>Actinomycetota</taxon>
        <taxon>Actinomycetes</taxon>
        <taxon>Pseudonocardiales</taxon>
        <taxon>Pseudonocardiaceae</taxon>
        <taxon>Lentzea</taxon>
    </lineage>
</organism>
<comment type="caution">
    <text evidence="8">The sequence shown here is derived from an EMBL/GenBank/DDBJ whole genome shotgun (WGS) entry which is preliminary data.</text>
</comment>
<comment type="similarity">
    <text evidence="4">Belongs to the peptidase S8 family.</text>
</comment>
<proteinExistence type="inferred from homology"/>
<dbReference type="InterPro" id="IPR015500">
    <property type="entry name" value="Peptidase_S8_subtilisin-rel"/>
</dbReference>
<evidence type="ECO:0000256" key="2">
    <source>
        <dbReference type="ARBA" id="ARBA00022801"/>
    </source>
</evidence>
<feature type="region of interest" description="Disordered" evidence="5">
    <location>
        <begin position="167"/>
        <end position="194"/>
    </location>
</feature>
<gene>
    <name evidence="8" type="ORF">FXN61_19505</name>
</gene>
<dbReference type="Proteomes" id="UP001515943">
    <property type="component" value="Unassembled WGS sequence"/>
</dbReference>
<dbReference type="PROSITE" id="PS00138">
    <property type="entry name" value="SUBTILASE_SER"/>
    <property type="match status" value="1"/>
</dbReference>
<evidence type="ECO:0000256" key="1">
    <source>
        <dbReference type="ARBA" id="ARBA00022670"/>
    </source>
</evidence>
<dbReference type="InterPro" id="IPR023828">
    <property type="entry name" value="Peptidase_S8_Ser-AS"/>
</dbReference>
<evidence type="ECO:0000313" key="8">
    <source>
        <dbReference type="EMBL" id="NKE58876.1"/>
    </source>
</evidence>
<sequence length="484" mass="49653">MNRPRALLAAAGLGAALCVAPVIQAGAATESTYVVLYHEGASSSNAANTIASAGGTVVANHSQIGVVIARSSSTGFASALKQNGNVEGVAATTGLGVQVAPDQSGGAEDVAAAATWGDSLSGLQWDMQQINVPQAHQVTPGSKEIVVATLDTGLDFTHPDLAANYDASRSADCSSGTPTPLLPGNDQNGHGTHTAGTIAAAANGIGIVGVAPNVRLAGVKTSNDDGFFFPEMVICSYMWSATRGINVTNNSYFADPWLFNCRNDAEQRAIWKAERRAIRYAQSKGVVVVASQGNDSTDLSHPRVDVISPDYPPGNEQEREITNACAVVPVEIPGVVGVTATGNKRLKSFYSSYGISTADVAAPGGDSILQLTPAAPNGRVLSTYPSYRPCTRKVVDAGATYCYLQGTSMAGPHVAGVAALLLSKQGSAGTAAKLQQATNPLPCPDTSIYAPFPQNSGEPQTCQGGTAHNSFYGSGEIDALKAVS</sequence>
<evidence type="ECO:0000256" key="4">
    <source>
        <dbReference type="PROSITE-ProRule" id="PRU01240"/>
    </source>
</evidence>
<dbReference type="SUPFAM" id="SSF52743">
    <property type="entry name" value="Subtilisin-like"/>
    <property type="match status" value="1"/>
</dbReference>
<feature type="active site" description="Charge relay system" evidence="4">
    <location>
        <position position="408"/>
    </location>
</feature>
<keyword evidence="6" id="KW-0732">Signal</keyword>
<evidence type="ECO:0000259" key="7">
    <source>
        <dbReference type="Pfam" id="PF00082"/>
    </source>
</evidence>
<evidence type="ECO:0000256" key="5">
    <source>
        <dbReference type="SAM" id="MobiDB-lite"/>
    </source>
</evidence>
<feature type="domain" description="Peptidase S8/S53" evidence="7">
    <location>
        <begin position="143"/>
        <end position="437"/>
    </location>
</feature>
<dbReference type="InterPro" id="IPR036852">
    <property type="entry name" value="Peptidase_S8/S53_dom_sf"/>
</dbReference>
<keyword evidence="9" id="KW-1185">Reference proteome</keyword>
<name>A0ABX1FJT2_9PSEU</name>
<dbReference type="EMBL" id="VSRL01000067">
    <property type="protein sequence ID" value="NKE58876.1"/>
    <property type="molecule type" value="Genomic_DNA"/>
</dbReference>
<dbReference type="PROSITE" id="PS51892">
    <property type="entry name" value="SUBTILASE"/>
    <property type="match status" value="1"/>
</dbReference>
<keyword evidence="3 4" id="KW-0720">Serine protease</keyword>
<evidence type="ECO:0000256" key="3">
    <source>
        <dbReference type="ARBA" id="ARBA00022825"/>
    </source>
</evidence>
<reference evidence="8 9" key="1">
    <citation type="submission" date="2019-08" db="EMBL/GenBank/DDBJ databases">
        <title>Lentzea from Indian Himalayas.</title>
        <authorList>
            <person name="Mandal S."/>
            <person name="Mallick Gupta A."/>
            <person name="Maiti P.K."/>
            <person name="Sarkar J."/>
            <person name="Mandal S."/>
        </authorList>
    </citation>
    <scope>NUCLEOTIDE SEQUENCE [LARGE SCALE GENOMIC DNA]</scope>
    <source>
        <strain evidence="8 9">PSKA42</strain>
    </source>
</reference>
<dbReference type="Gene3D" id="3.40.50.200">
    <property type="entry name" value="Peptidase S8/S53 domain"/>
    <property type="match status" value="1"/>
</dbReference>
<protein>
    <submittedName>
        <fullName evidence="8">S8 family serine peptidase</fullName>
    </submittedName>
</protein>